<name>A0A133KAR5_9FIRM</name>
<dbReference type="Pfam" id="PF12666">
    <property type="entry name" value="PrgI"/>
    <property type="match status" value="1"/>
</dbReference>
<organism evidence="2 3">
    <name type="scientific">Anaerococcus tetradius</name>
    <dbReference type="NCBI Taxonomy" id="33036"/>
    <lineage>
        <taxon>Bacteria</taxon>
        <taxon>Bacillati</taxon>
        <taxon>Bacillota</taxon>
        <taxon>Tissierellia</taxon>
        <taxon>Tissierellales</taxon>
        <taxon>Peptoniphilaceae</taxon>
        <taxon>Anaerococcus</taxon>
    </lineage>
</organism>
<keyword evidence="3" id="KW-1185">Reference proteome</keyword>
<protein>
    <recommendedName>
        <fullName evidence="4">PrgI family protein</fullName>
    </recommendedName>
</protein>
<evidence type="ECO:0008006" key="4">
    <source>
        <dbReference type="Google" id="ProtNLM"/>
    </source>
</evidence>
<dbReference type="RefSeq" id="WP_002838958.1">
    <property type="nucleotide sequence ID" value="NZ_KQ955291.1"/>
</dbReference>
<evidence type="ECO:0000313" key="3">
    <source>
        <dbReference type="Proteomes" id="UP000070383"/>
    </source>
</evidence>
<proteinExistence type="predicted"/>
<dbReference type="GeneID" id="83861893"/>
<feature type="transmembrane region" description="Helical" evidence="1">
    <location>
        <begin position="49"/>
        <end position="69"/>
    </location>
</feature>
<keyword evidence="1" id="KW-0472">Membrane</keyword>
<accession>A0A133KAR5</accession>
<evidence type="ECO:0000313" key="2">
    <source>
        <dbReference type="EMBL" id="KWZ76610.1"/>
    </source>
</evidence>
<dbReference type="AlphaFoldDB" id="A0A133KAR5"/>
<dbReference type="Proteomes" id="UP000070383">
    <property type="component" value="Unassembled WGS sequence"/>
</dbReference>
<dbReference type="STRING" id="33036.HMPREF3200_01752"/>
<sequence>MAYVNVPKDLTKVKTKVALNLTKRQLIGFTIAGLIGFPVYLMVKKVLPNDLSMLIMIGVSFPIIFATLYEKDGIYFEKYLKYIIDKKRQTSIRIYKTECIYDIKKQRKERSK</sequence>
<reference evidence="3" key="1">
    <citation type="submission" date="2016-01" db="EMBL/GenBank/DDBJ databases">
        <authorList>
            <person name="Mitreva M."/>
            <person name="Pepin K.H."/>
            <person name="Mihindukulasuriya K.A."/>
            <person name="Fulton R."/>
            <person name="Fronick C."/>
            <person name="O'Laughlin M."/>
            <person name="Miner T."/>
            <person name="Herter B."/>
            <person name="Rosa B.A."/>
            <person name="Cordes M."/>
            <person name="Tomlinson C."/>
            <person name="Wollam A."/>
            <person name="Palsikar V.B."/>
            <person name="Mardis E.R."/>
            <person name="Wilson R.K."/>
        </authorList>
    </citation>
    <scope>NUCLEOTIDE SEQUENCE [LARGE SCALE GENOMIC DNA]</scope>
    <source>
        <strain evidence="3">MJR8151</strain>
    </source>
</reference>
<dbReference type="EMBL" id="LRPM01000074">
    <property type="protein sequence ID" value="KWZ76610.1"/>
    <property type="molecule type" value="Genomic_DNA"/>
</dbReference>
<feature type="transmembrane region" description="Helical" evidence="1">
    <location>
        <begin position="26"/>
        <end position="43"/>
    </location>
</feature>
<evidence type="ECO:0000256" key="1">
    <source>
        <dbReference type="SAM" id="Phobius"/>
    </source>
</evidence>
<keyword evidence="1" id="KW-1133">Transmembrane helix</keyword>
<keyword evidence="1" id="KW-0812">Transmembrane</keyword>
<comment type="caution">
    <text evidence="2">The sequence shown here is derived from an EMBL/GenBank/DDBJ whole genome shotgun (WGS) entry which is preliminary data.</text>
</comment>
<gene>
    <name evidence="2" type="ORF">HMPREF3200_01752</name>
</gene>
<dbReference type="PATRIC" id="fig|33036.3.peg.1737"/>
<dbReference type="OrthoDB" id="9790748at2"/>
<dbReference type="InterPro" id="IPR024414">
    <property type="entry name" value="Uncharacterised_PrgI"/>
</dbReference>